<keyword evidence="4 6" id="KW-0472">Membrane</keyword>
<feature type="transmembrane region" description="Helical" evidence="6">
    <location>
        <begin position="140"/>
        <end position="157"/>
    </location>
</feature>
<dbReference type="KEGG" id="bgt:106065889"/>
<dbReference type="Pfam" id="PF07690">
    <property type="entry name" value="MFS_1"/>
    <property type="match status" value="1"/>
</dbReference>
<accession>A0A2C9KI05</accession>
<dbReference type="STRING" id="6526.A0A2C9KI05"/>
<keyword evidence="2 6" id="KW-0812">Transmembrane</keyword>
<feature type="transmembrane region" description="Helical" evidence="6">
    <location>
        <begin position="251"/>
        <end position="269"/>
    </location>
</feature>
<proteinExistence type="predicted"/>
<feature type="transmembrane region" description="Helical" evidence="6">
    <location>
        <begin position="550"/>
        <end position="568"/>
    </location>
</feature>
<feature type="compositionally biased region" description="Basic and acidic residues" evidence="5">
    <location>
        <begin position="320"/>
        <end position="336"/>
    </location>
</feature>
<reference evidence="8" key="1">
    <citation type="submission" date="2020-05" db="UniProtKB">
        <authorList>
            <consortium name="EnsemblMetazoa"/>
        </authorList>
    </citation>
    <scope>IDENTIFICATION</scope>
    <source>
        <strain evidence="8">BB02</strain>
    </source>
</reference>
<evidence type="ECO:0000256" key="6">
    <source>
        <dbReference type="SAM" id="Phobius"/>
    </source>
</evidence>
<feature type="transmembrane region" description="Helical" evidence="6">
    <location>
        <begin position="190"/>
        <end position="211"/>
    </location>
</feature>
<dbReference type="RefSeq" id="XP_013080259.2">
    <property type="nucleotide sequence ID" value="XM_013224805.2"/>
</dbReference>
<dbReference type="SUPFAM" id="SSF103473">
    <property type="entry name" value="MFS general substrate transporter"/>
    <property type="match status" value="1"/>
</dbReference>
<dbReference type="PANTHER" id="PTHR24064">
    <property type="entry name" value="SOLUTE CARRIER FAMILY 22 MEMBER"/>
    <property type="match status" value="1"/>
</dbReference>
<evidence type="ECO:0000256" key="2">
    <source>
        <dbReference type="ARBA" id="ARBA00022692"/>
    </source>
</evidence>
<evidence type="ECO:0000256" key="4">
    <source>
        <dbReference type="ARBA" id="ARBA00023136"/>
    </source>
</evidence>
<dbReference type="RefSeq" id="XP_013080261.2">
    <property type="nucleotide sequence ID" value="XM_013224807.2"/>
</dbReference>
<dbReference type="OrthoDB" id="2261376at2759"/>
<feature type="region of interest" description="Disordered" evidence="5">
    <location>
        <begin position="320"/>
        <end position="348"/>
    </location>
</feature>
<feature type="transmembrane region" description="Helical" evidence="6">
    <location>
        <begin position="21"/>
        <end position="42"/>
    </location>
</feature>
<feature type="transmembrane region" description="Helical" evidence="6">
    <location>
        <begin position="429"/>
        <end position="450"/>
    </location>
</feature>
<dbReference type="Gene3D" id="1.20.1250.20">
    <property type="entry name" value="MFS general substrate transporter like domains"/>
    <property type="match status" value="1"/>
</dbReference>
<feature type="transmembrane region" description="Helical" evidence="6">
    <location>
        <begin position="398"/>
        <end position="417"/>
    </location>
</feature>
<feature type="transmembrane region" description="Helical" evidence="6">
    <location>
        <begin position="487"/>
        <end position="510"/>
    </location>
</feature>
<feature type="transmembrane region" description="Helical" evidence="6">
    <location>
        <begin position="164"/>
        <end position="184"/>
    </location>
</feature>
<evidence type="ECO:0000256" key="1">
    <source>
        <dbReference type="ARBA" id="ARBA00004141"/>
    </source>
</evidence>
<dbReference type="InterPro" id="IPR005829">
    <property type="entry name" value="Sugar_transporter_CS"/>
</dbReference>
<keyword evidence="3 6" id="KW-1133">Transmembrane helix</keyword>
<dbReference type="AlphaFoldDB" id="A0A2C9KI05"/>
<dbReference type="CDD" id="cd17317">
    <property type="entry name" value="MFS_SLC22"/>
    <property type="match status" value="1"/>
</dbReference>
<dbReference type="RefSeq" id="XP_013080260.2">
    <property type="nucleotide sequence ID" value="XM_013224806.2"/>
</dbReference>
<feature type="transmembrane region" description="Helical" evidence="6">
    <location>
        <begin position="218"/>
        <end position="245"/>
    </location>
</feature>
<gene>
    <name evidence="8" type="primary">106065889</name>
</gene>
<feature type="transmembrane region" description="Helical" evidence="6">
    <location>
        <begin position="522"/>
        <end position="544"/>
    </location>
</feature>
<evidence type="ECO:0000259" key="7">
    <source>
        <dbReference type="PROSITE" id="PS50850"/>
    </source>
</evidence>
<dbReference type="PROSITE" id="PS50850">
    <property type="entry name" value="MFS"/>
    <property type="match status" value="1"/>
</dbReference>
<dbReference type="VEuPathDB" id="VectorBase:BGLB019920"/>
<feature type="transmembrane region" description="Helical" evidence="6">
    <location>
        <begin position="457"/>
        <end position="475"/>
    </location>
</feature>
<dbReference type="EnsemblMetazoa" id="BGLB019920-RC">
    <property type="protein sequence ID" value="BGLB019920-PC"/>
    <property type="gene ID" value="BGLB019920"/>
</dbReference>
<dbReference type="InterPro" id="IPR020846">
    <property type="entry name" value="MFS_dom"/>
</dbReference>
<dbReference type="InterPro" id="IPR036259">
    <property type="entry name" value="MFS_trans_sf"/>
</dbReference>
<dbReference type="GO" id="GO:0022857">
    <property type="term" value="F:transmembrane transporter activity"/>
    <property type="evidence" value="ECO:0007669"/>
    <property type="project" value="InterPro"/>
</dbReference>
<organism evidence="8 9">
    <name type="scientific">Biomphalaria glabrata</name>
    <name type="common">Bloodfluke planorb</name>
    <name type="synonym">Freshwater snail</name>
    <dbReference type="NCBI Taxonomy" id="6526"/>
    <lineage>
        <taxon>Eukaryota</taxon>
        <taxon>Metazoa</taxon>
        <taxon>Spiralia</taxon>
        <taxon>Lophotrochozoa</taxon>
        <taxon>Mollusca</taxon>
        <taxon>Gastropoda</taxon>
        <taxon>Heterobranchia</taxon>
        <taxon>Euthyneura</taxon>
        <taxon>Panpulmonata</taxon>
        <taxon>Hygrophila</taxon>
        <taxon>Lymnaeoidea</taxon>
        <taxon>Planorbidae</taxon>
        <taxon>Biomphalaria</taxon>
    </lineage>
</organism>
<evidence type="ECO:0000313" key="8">
    <source>
        <dbReference type="EnsemblMetazoa" id="BGLB019920-PA"/>
    </source>
</evidence>
<protein>
    <recommendedName>
        <fullName evidence="7">Major facilitator superfamily (MFS) profile domain-containing protein</fullName>
    </recommendedName>
</protein>
<evidence type="ECO:0000313" key="9">
    <source>
        <dbReference type="Proteomes" id="UP000076420"/>
    </source>
</evidence>
<dbReference type="Proteomes" id="UP000076420">
    <property type="component" value="Unassembled WGS sequence"/>
</dbReference>
<dbReference type="PROSITE" id="PS00216">
    <property type="entry name" value="SUGAR_TRANSPORT_1"/>
    <property type="match status" value="1"/>
</dbReference>
<dbReference type="VEuPathDB" id="VectorBase:BGLAX_038608"/>
<dbReference type="InterPro" id="IPR011701">
    <property type="entry name" value="MFS"/>
</dbReference>
<dbReference type="EnsemblMetazoa" id="BGLB019920-RA">
    <property type="protein sequence ID" value="BGLB019920-PA"/>
    <property type="gene ID" value="BGLB019920"/>
</dbReference>
<name>A0A2C9KI05_BIOGL</name>
<feature type="domain" description="Major facilitator superfamily (MFS) profile" evidence="7">
    <location>
        <begin position="64"/>
        <end position="574"/>
    </location>
</feature>
<dbReference type="GO" id="GO:0016020">
    <property type="term" value="C:membrane"/>
    <property type="evidence" value="ECO:0007669"/>
    <property type="project" value="UniProtKB-SubCell"/>
</dbReference>
<evidence type="ECO:0000256" key="3">
    <source>
        <dbReference type="ARBA" id="ARBA00022989"/>
    </source>
</evidence>
<comment type="subcellular location">
    <subcellularLocation>
        <location evidence="1">Membrane</location>
        <topology evidence="1">Multi-pass membrane protein</topology>
    </subcellularLocation>
</comment>
<dbReference type="EnsemblMetazoa" id="BGLB019920-RB">
    <property type="protein sequence ID" value="BGLB019920-PB"/>
    <property type="gene ID" value="BGLB019920"/>
</dbReference>
<evidence type="ECO:0000256" key="5">
    <source>
        <dbReference type="SAM" id="MobiDB-lite"/>
    </source>
</evidence>
<sequence length="598" mass="66610">MQVDTLQLKLTQTFKFQIVTFFCLGAIYGRGAWNVFAVLFLAGTTGHSCSTSGVLWFGNLTQEGSEHITLGNLTASYSLGDVTPTLISGECDVTIATENGTNVTRDCPHGWVYYSEFESTIISEWELVCVRAYLSELSTTVYLLGSMFGALLISPLSDKYGRRVVLLVSLIVQAVVGSCVSLSPNYTVFTALRFVVGFFNMSIGLSSYVMVTELFPEVYCTLACCGLQIFWAVGIMLTSLFGFIVRNWRHLQLLISLPNILFIVMIWFLPESLPWLISQGKLDRAQAVVNRIAKFNGIKNLDVDEILNVQHYSHNRQTAEEQRLVQHSDKQNQLEKENEEIDGQKFQSSHNEENIAAQNYTATSQTLDPCSYSDQSDKPSGGKCKSLFILCSNPRLRFYSLILFYLFFVSSLSYFGISLSTPVLHGDQFINLFLLGVVEIPAYILCVVVGGRFGRKIPLCVFLLICGVMNIIAAFTSNQRISAIKILSDVCVIISKFAITGVYTTIYLYAAEMFPTSVRNQAMGLSSFFENLGSLTAPFIIFSAKSIPELPMILFGAVSIVGAILVMIMPETHRRPLPVFIEDLESLDKRNTKEHLEL</sequence>